<dbReference type="InterPro" id="IPR015421">
    <property type="entry name" value="PyrdxlP-dep_Trfase_major"/>
</dbReference>
<dbReference type="GO" id="GO:0042286">
    <property type="term" value="F:glutamate-1-semialdehyde 2,1-aminomutase activity"/>
    <property type="evidence" value="ECO:0007669"/>
    <property type="project" value="UniProtKB-UniRule"/>
</dbReference>
<dbReference type="SUPFAM" id="SSF53383">
    <property type="entry name" value="PLP-dependent transferases"/>
    <property type="match status" value="1"/>
</dbReference>
<keyword evidence="4 7" id="KW-0663">Pyridoxal phosphate</keyword>
<dbReference type="OrthoDB" id="9816013at2"/>
<dbReference type="NCBIfam" id="NF000818">
    <property type="entry name" value="PRK00062.1"/>
    <property type="match status" value="1"/>
</dbReference>
<organism evidence="8 9">
    <name type="scientific">Uabimicrobium amorphum</name>
    <dbReference type="NCBI Taxonomy" id="2596890"/>
    <lineage>
        <taxon>Bacteria</taxon>
        <taxon>Pseudomonadati</taxon>
        <taxon>Planctomycetota</taxon>
        <taxon>Candidatus Uabimicrobiia</taxon>
        <taxon>Candidatus Uabimicrobiales</taxon>
        <taxon>Candidatus Uabimicrobiaceae</taxon>
        <taxon>Candidatus Uabimicrobium</taxon>
    </lineage>
</organism>
<dbReference type="GO" id="GO:0005737">
    <property type="term" value="C:cytoplasm"/>
    <property type="evidence" value="ECO:0007669"/>
    <property type="project" value="UniProtKB-SubCell"/>
</dbReference>
<dbReference type="UniPathway" id="UPA00251">
    <property type="reaction ID" value="UER00317"/>
</dbReference>
<dbReference type="FunFam" id="3.40.640.10:FF:000021">
    <property type="entry name" value="Glutamate-1-semialdehyde 2,1-aminomutase"/>
    <property type="match status" value="1"/>
</dbReference>
<dbReference type="InterPro" id="IPR004639">
    <property type="entry name" value="4pyrrol_synth_GluAld_NH2Trfase"/>
</dbReference>
<dbReference type="InterPro" id="IPR015424">
    <property type="entry name" value="PyrdxlP-dep_Trfase"/>
</dbReference>
<dbReference type="NCBIfam" id="TIGR00713">
    <property type="entry name" value="hemL"/>
    <property type="match status" value="1"/>
</dbReference>
<evidence type="ECO:0000256" key="5">
    <source>
        <dbReference type="ARBA" id="ARBA00023235"/>
    </source>
</evidence>
<dbReference type="RefSeq" id="WP_151969896.1">
    <property type="nucleotide sequence ID" value="NZ_AP019860.1"/>
</dbReference>
<name>A0A5S9F4I2_UABAM</name>
<comment type="catalytic activity">
    <reaction evidence="7">
        <text>(S)-4-amino-5-oxopentanoate = 5-aminolevulinate</text>
        <dbReference type="Rhea" id="RHEA:14265"/>
        <dbReference type="ChEBI" id="CHEBI:57501"/>
        <dbReference type="ChEBI" id="CHEBI:356416"/>
        <dbReference type="EC" id="5.4.3.8"/>
    </reaction>
</comment>
<evidence type="ECO:0000313" key="8">
    <source>
        <dbReference type="EMBL" id="BBM85806.1"/>
    </source>
</evidence>
<dbReference type="GO" id="GO:0030170">
    <property type="term" value="F:pyridoxal phosphate binding"/>
    <property type="evidence" value="ECO:0007669"/>
    <property type="project" value="InterPro"/>
</dbReference>
<dbReference type="GO" id="GO:0006782">
    <property type="term" value="P:protoporphyrinogen IX biosynthetic process"/>
    <property type="evidence" value="ECO:0007669"/>
    <property type="project" value="UniProtKB-UniRule"/>
</dbReference>
<evidence type="ECO:0000256" key="7">
    <source>
        <dbReference type="HAMAP-Rule" id="MF_00375"/>
    </source>
</evidence>
<comment type="similarity">
    <text evidence="3 7">Belongs to the class-III pyridoxal-phosphate-dependent aminotransferase family. HemL subfamily.</text>
</comment>
<evidence type="ECO:0000256" key="1">
    <source>
        <dbReference type="ARBA" id="ARBA00001933"/>
    </source>
</evidence>
<dbReference type="EC" id="5.4.3.8" evidence="7"/>
<dbReference type="AlphaFoldDB" id="A0A5S9F4I2"/>
<dbReference type="PANTHER" id="PTHR43713">
    <property type="entry name" value="GLUTAMATE-1-SEMIALDEHYDE 2,1-AMINOMUTASE"/>
    <property type="match status" value="1"/>
</dbReference>
<evidence type="ECO:0000313" key="9">
    <source>
        <dbReference type="Proteomes" id="UP000326354"/>
    </source>
</evidence>
<feature type="modified residue" description="N6-(pyridoxal phosphate)lysine" evidence="7">
    <location>
        <position position="267"/>
    </location>
</feature>
<comment type="subunit">
    <text evidence="7">Homodimer.</text>
</comment>
<gene>
    <name evidence="7" type="primary">hemL</name>
    <name evidence="8" type="ORF">UABAM_04184</name>
</gene>
<proteinExistence type="inferred from homology"/>
<evidence type="ECO:0000256" key="4">
    <source>
        <dbReference type="ARBA" id="ARBA00022898"/>
    </source>
</evidence>
<dbReference type="InterPro" id="IPR015422">
    <property type="entry name" value="PyrdxlP-dep_Trfase_small"/>
</dbReference>
<dbReference type="KEGG" id="uam:UABAM_04184"/>
<dbReference type="Pfam" id="PF00202">
    <property type="entry name" value="Aminotran_3"/>
    <property type="match status" value="1"/>
</dbReference>
<comment type="cofactor">
    <cofactor evidence="1 7">
        <name>pyridoxal 5'-phosphate</name>
        <dbReference type="ChEBI" id="CHEBI:597326"/>
    </cofactor>
</comment>
<keyword evidence="6 7" id="KW-0627">Porphyrin biosynthesis</keyword>
<accession>A0A5S9F4I2</accession>
<protein>
    <recommendedName>
        <fullName evidence="7">Glutamate-1-semialdehyde 2,1-aminomutase</fullName>
        <shortName evidence="7">GSA</shortName>
        <ecNumber evidence="7">5.4.3.8</ecNumber>
    </recommendedName>
    <alternativeName>
        <fullName evidence="7">Glutamate-1-semialdehyde aminotransferase</fullName>
        <shortName evidence="7">GSA-AT</shortName>
    </alternativeName>
</protein>
<dbReference type="CDD" id="cd00610">
    <property type="entry name" value="OAT_like"/>
    <property type="match status" value="1"/>
</dbReference>
<keyword evidence="9" id="KW-1185">Reference proteome</keyword>
<dbReference type="Gene3D" id="3.90.1150.10">
    <property type="entry name" value="Aspartate Aminotransferase, domain 1"/>
    <property type="match status" value="1"/>
</dbReference>
<dbReference type="Proteomes" id="UP000326354">
    <property type="component" value="Chromosome"/>
</dbReference>
<reference evidence="8 9" key="1">
    <citation type="submission" date="2019-08" db="EMBL/GenBank/DDBJ databases">
        <title>Complete genome sequence of Candidatus Uab amorphum.</title>
        <authorList>
            <person name="Shiratori T."/>
            <person name="Suzuki S."/>
            <person name="Kakizawa Y."/>
            <person name="Ishida K."/>
        </authorList>
    </citation>
    <scope>NUCLEOTIDE SEQUENCE [LARGE SCALE GENOMIC DNA]</scope>
    <source>
        <strain evidence="8 9">SRT547</strain>
    </source>
</reference>
<dbReference type="PROSITE" id="PS00600">
    <property type="entry name" value="AA_TRANSFER_CLASS_3"/>
    <property type="match status" value="1"/>
</dbReference>
<evidence type="ECO:0000256" key="6">
    <source>
        <dbReference type="ARBA" id="ARBA00023244"/>
    </source>
</evidence>
<dbReference type="PANTHER" id="PTHR43713:SF3">
    <property type="entry name" value="GLUTAMATE-1-SEMIALDEHYDE 2,1-AMINOMUTASE 1, CHLOROPLASTIC-RELATED"/>
    <property type="match status" value="1"/>
</dbReference>
<comment type="subcellular location">
    <subcellularLocation>
        <location evidence="7">Cytoplasm</location>
    </subcellularLocation>
</comment>
<sequence>MDQTKSKALFTKACDVIPGGVNSPVRAFKSVGGTPPFISHAKGAHIFDVDGNKYVDFIGSWGPMILGHANDEVLGEIARVMEKGTSFGAPTELEITMAEAIIERVPAVDVVRLVNSGTEATMSAIRLARGVTKRDKCIKFNGCYHGHGDSFLIAAGSGATTLGIPNSPGVTKATAQDTLLANFNDIESVKEVFEKYPEDIACVIVEPIAGNMGCIPPQDNFLQDLRTLCSKYNALLIFDEVMTGFRVARGGANELYGVDPDLLCFGKVIGGGLPIGAYGGKRDLMNHVAPAGPVYQAGTLSGNPVAVTAGLETLKRLTPEVYETLEEIGGYMQSKLHDIITKNGYPLSQTRVGSMVCLFFTPNEVRNFADVQKCDLEKFNLFFHEMLKQGVYLAPSQFEAGFLGICHTKEIIDEVAEKAQKALSVVFS</sequence>
<evidence type="ECO:0000256" key="3">
    <source>
        <dbReference type="ARBA" id="ARBA00008981"/>
    </source>
</evidence>
<dbReference type="HAMAP" id="MF_00375">
    <property type="entry name" value="HemL_aminotrans_3"/>
    <property type="match status" value="1"/>
</dbReference>
<dbReference type="GO" id="GO:0008483">
    <property type="term" value="F:transaminase activity"/>
    <property type="evidence" value="ECO:0007669"/>
    <property type="project" value="InterPro"/>
</dbReference>
<dbReference type="Gene3D" id="3.40.640.10">
    <property type="entry name" value="Type I PLP-dependent aspartate aminotransferase-like (Major domain)"/>
    <property type="match status" value="1"/>
</dbReference>
<evidence type="ECO:0000256" key="2">
    <source>
        <dbReference type="ARBA" id="ARBA00004819"/>
    </source>
</evidence>
<comment type="pathway">
    <text evidence="2">Porphyrin-containing compound metabolism; protoporphyrin-IX biosynthesis; 5-aminolevulinate from L-glutamyl-tRNA(Glu): step 2/2.</text>
</comment>
<keyword evidence="7" id="KW-0963">Cytoplasm</keyword>
<dbReference type="InterPro" id="IPR049704">
    <property type="entry name" value="Aminotrans_3_PPA_site"/>
</dbReference>
<dbReference type="EMBL" id="AP019860">
    <property type="protein sequence ID" value="BBM85806.1"/>
    <property type="molecule type" value="Genomic_DNA"/>
</dbReference>
<dbReference type="InterPro" id="IPR005814">
    <property type="entry name" value="Aminotrans_3"/>
</dbReference>
<keyword evidence="5 7" id="KW-0413">Isomerase</keyword>